<dbReference type="Proteomes" id="UP000887565">
    <property type="component" value="Unplaced"/>
</dbReference>
<name>A0A915JY37_ROMCU</name>
<feature type="coiled-coil region" evidence="1">
    <location>
        <begin position="78"/>
        <end position="141"/>
    </location>
</feature>
<sequence>MPPVESETGENLKEISATNGTENGTLPDSPVSALIGNNVEHNDDIQQTNGTNATAQAALQRSLNLLKDMDADPNIEEIKKLDSQIDHFNNYLDKFEAKNNELNKKLNELLEAQKEERLKRKASFEQREMEYKEQSNSLRDQMQALLSRCHVARGKPDDATLVTNGQETNNLA</sequence>
<dbReference type="Pfam" id="PF03670">
    <property type="entry name" value="UPF0184"/>
    <property type="match status" value="1"/>
</dbReference>
<dbReference type="WBParaSite" id="nRc.2.0.1.t31257-RA">
    <property type="protein sequence ID" value="nRc.2.0.1.t31257-RA"/>
    <property type="gene ID" value="nRc.2.0.1.g31257"/>
</dbReference>
<dbReference type="AlphaFoldDB" id="A0A915JY37"/>
<keyword evidence="1" id="KW-0175">Coiled coil</keyword>
<organism evidence="3 4">
    <name type="scientific">Romanomermis culicivorax</name>
    <name type="common">Nematode worm</name>
    <dbReference type="NCBI Taxonomy" id="13658"/>
    <lineage>
        <taxon>Eukaryota</taxon>
        <taxon>Metazoa</taxon>
        <taxon>Ecdysozoa</taxon>
        <taxon>Nematoda</taxon>
        <taxon>Enoplea</taxon>
        <taxon>Dorylaimia</taxon>
        <taxon>Mermithida</taxon>
        <taxon>Mermithoidea</taxon>
        <taxon>Mermithidae</taxon>
        <taxon>Romanomermis</taxon>
    </lineage>
</organism>
<dbReference type="OMA" id="MISNMEV"/>
<feature type="region of interest" description="Disordered" evidence="2">
    <location>
        <begin position="1"/>
        <end position="36"/>
    </location>
</feature>
<protein>
    <submittedName>
        <fullName evidence="4">Uncharacterized protein</fullName>
    </submittedName>
</protein>
<feature type="compositionally biased region" description="Polar residues" evidence="2">
    <location>
        <begin position="16"/>
        <end position="26"/>
    </location>
</feature>
<accession>A0A915JY37</accession>
<proteinExistence type="predicted"/>
<evidence type="ECO:0000256" key="1">
    <source>
        <dbReference type="SAM" id="Coils"/>
    </source>
</evidence>
<reference evidence="4" key="1">
    <citation type="submission" date="2022-11" db="UniProtKB">
        <authorList>
            <consortium name="WormBaseParasite"/>
        </authorList>
    </citation>
    <scope>IDENTIFICATION</scope>
</reference>
<evidence type="ECO:0000313" key="3">
    <source>
        <dbReference type="Proteomes" id="UP000887565"/>
    </source>
</evidence>
<keyword evidence="3" id="KW-1185">Reference proteome</keyword>
<evidence type="ECO:0000313" key="4">
    <source>
        <dbReference type="WBParaSite" id="nRc.2.0.1.t31257-RA"/>
    </source>
</evidence>
<evidence type="ECO:0000256" key="2">
    <source>
        <dbReference type="SAM" id="MobiDB-lite"/>
    </source>
</evidence>